<gene>
    <name evidence="1" type="ORF">MIZ03_3272</name>
</gene>
<dbReference type="EMBL" id="AP024238">
    <property type="protein sequence ID" value="BCO28372.1"/>
    <property type="molecule type" value="Genomic_DNA"/>
</dbReference>
<dbReference type="Proteomes" id="UP000824366">
    <property type="component" value="Chromosome"/>
</dbReference>
<keyword evidence="2" id="KW-1185">Reference proteome</keyword>
<evidence type="ECO:0000313" key="2">
    <source>
        <dbReference type="Proteomes" id="UP000824366"/>
    </source>
</evidence>
<protein>
    <submittedName>
        <fullName evidence="1">Uncharacterized protein</fullName>
    </submittedName>
</protein>
<organism evidence="1 2">
    <name type="scientific">Rhodoferax lithotrophicus</name>
    <dbReference type="NCBI Taxonomy" id="2798804"/>
    <lineage>
        <taxon>Bacteria</taxon>
        <taxon>Pseudomonadati</taxon>
        <taxon>Pseudomonadota</taxon>
        <taxon>Betaproteobacteria</taxon>
        <taxon>Burkholderiales</taxon>
        <taxon>Comamonadaceae</taxon>
        <taxon>Rhodoferax</taxon>
    </lineage>
</organism>
<evidence type="ECO:0000313" key="1">
    <source>
        <dbReference type="EMBL" id="BCO28372.1"/>
    </source>
</evidence>
<name>A0ABM7MPY0_9BURK</name>
<sequence>MRGLSAERLFYSRLGCKGWCCERMSHGVSCRIYSIHGFVVKVSF</sequence>
<reference evidence="1 2" key="1">
    <citation type="journal article" date="2021" name="Microbiol. Spectr.">
        <title>A Single Bacterium Capable of Oxidation and Reduction of Iron at Circumneutral pH.</title>
        <authorList>
            <person name="Kato S."/>
            <person name="Ohkuma M."/>
        </authorList>
    </citation>
    <scope>NUCLEOTIDE SEQUENCE [LARGE SCALE GENOMIC DNA]</scope>
    <source>
        <strain evidence="1 2">MIZ03</strain>
    </source>
</reference>
<accession>A0ABM7MPY0</accession>
<proteinExistence type="predicted"/>